<feature type="region of interest" description="Disordered" evidence="1">
    <location>
        <begin position="260"/>
        <end position="356"/>
    </location>
</feature>
<evidence type="ECO:0008006" key="4">
    <source>
        <dbReference type="Google" id="ProtNLM"/>
    </source>
</evidence>
<sequence>MAEAYAPYQQQQQQQQSSAYRHPDPKISGHRDELAPPPPRHAAQKHATGNAPYDPTYFPPPPRSERGYDYDDAGARPTASYAGSEARDDDGQAIAPYDEEKAYAQYSDAYGPPDYGGQRPAPPPSDYDRRHDERRHDDRPRRDEQRERRRNSRPPPSDYDYDDDYDRRRRNSRPPASHADDDDRKRKDKRTPIERGKDLLRSAGGGDGERGLGATLLGGAAGAFIGDQVGSKGKGKHGKDSALGTLGGALVGAIGAHAAERQWEKREKSKEEHERSRGGVEERNKVARRSYMDEHAAGGDDFYAGSRGQSREESGRGGGAAARDEFRPRRAGQRGAGAPRRRRGRGESSDSYTSDE</sequence>
<dbReference type="PANTHER" id="PTHR37014">
    <property type="entry name" value="EXPRESSION LETHALITY PROTEIN HEL10, PUTATIVE (AFU_ORTHOLOGUE AFUA_1G06580)-RELATED"/>
    <property type="match status" value="1"/>
</dbReference>
<dbReference type="PANTHER" id="PTHR37014:SF10">
    <property type="entry name" value="RICH PROTEIN MS8, PUTATIVE (AFU_ORTHOLOGUE AFUA_7G05650)-RELATED"/>
    <property type="match status" value="1"/>
</dbReference>
<feature type="compositionally biased region" description="Basic and acidic residues" evidence="1">
    <location>
        <begin position="126"/>
        <end position="147"/>
    </location>
</feature>
<feature type="region of interest" description="Disordered" evidence="1">
    <location>
        <begin position="1"/>
        <end position="245"/>
    </location>
</feature>
<protein>
    <recommendedName>
        <fullName evidence="4">Glycine zipper 2TM domain-containing protein</fullName>
    </recommendedName>
</protein>
<proteinExistence type="predicted"/>
<evidence type="ECO:0000256" key="1">
    <source>
        <dbReference type="SAM" id="MobiDB-lite"/>
    </source>
</evidence>
<dbReference type="AlphaFoldDB" id="A0AAV9J9Q8"/>
<reference evidence="2 3" key="1">
    <citation type="submission" date="2021-11" db="EMBL/GenBank/DDBJ databases">
        <title>Black yeast isolated from Biological Soil Crust.</title>
        <authorList>
            <person name="Kurbessoian T."/>
        </authorList>
    </citation>
    <scope>NUCLEOTIDE SEQUENCE [LARGE SCALE GENOMIC DNA]</scope>
    <source>
        <strain evidence="2 3">CCFEE 5522</strain>
    </source>
</reference>
<dbReference type="EMBL" id="JAVFHQ010000050">
    <property type="protein sequence ID" value="KAK4541652.1"/>
    <property type="molecule type" value="Genomic_DNA"/>
</dbReference>
<keyword evidence="3" id="KW-1185">Reference proteome</keyword>
<organism evidence="2 3">
    <name type="scientific">Oleoguttula mirabilis</name>
    <dbReference type="NCBI Taxonomy" id="1507867"/>
    <lineage>
        <taxon>Eukaryota</taxon>
        <taxon>Fungi</taxon>
        <taxon>Dikarya</taxon>
        <taxon>Ascomycota</taxon>
        <taxon>Pezizomycotina</taxon>
        <taxon>Dothideomycetes</taxon>
        <taxon>Dothideomycetidae</taxon>
        <taxon>Mycosphaerellales</taxon>
        <taxon>Teratosphaeriaceae</taxon>
        <taxon>Oleoguttula</taxon>
    </lineage>
</organism>
<feature type="compositionally biased region" description="Basic and acidic residues" evidence="1">
    <location>
        <begin position="260"/>
        <end position="298"/>
    </location>
</feature>
<comment type="caution">
    <text evidence="2">The sequence shown here is derived from an EMBL/GenBank/DDBJ whole genome shotgun (WGS) entry which is preliminary data.</text>
</comment>
<evidence type="ECO:0000313" key="2">
    <source>
        <dbReference type="EMBL" id="KAK4541652.1"/>
    </source>
</evidence>
<accession>A0AAV9J9Q8</accession>
<dbReference type="Proteomes" id="UP001324427">
    <property type="component" value="Unassembled WGS sequence"/>
</dbReference>
<name>A0AAV9J9Q8_9PEZI</name>
<evidence type="ECO:0000313" key="3">
    <source>
        <dbReference type="Proteomes" id="UP001324427"/>
    </source>
</evidence>
<gene>
    <name evidence="2" type="ORF">LTR36_007796</name>
</gene>
<feature type="compositionally biased region" description="Basic and acidic residues" evidence="1">
    <location>
        <begin position="178"/>
        <end position="200"/>
    </location>
</feature>
<feature type="compositionally biased region" description="Basic and acidic residues" evidence="1">
    <location>
        <begin position="21"/>
        <end position="34"/>
    </location>
</feature>